<dbReference type="AlphaFoldDB" id="A0A1D3D636"/>
<dbReference type="Gene3D" id="3.30.1490.100">
    <property type="entry name" value="DNA polymerase, Y-family, little finger domain"/>
    <property type="match status" value="1"/>
</dbReference>
<protein>
    <submittedName>
        <fullName evidence="3">DNA polymerase</fullName>
    </submittedName>
</protein>
<accession>A0A1D3D636</accession>
<evidence type="ECO:0000256" key="1">
    <source>
        <dbReference type="SAM" id="MobiDB-lite"/>
    </source>
</evidence>
<dbReference type="GO" id="GO:0003684">
    <property type="term" value="F:damaged DNA binding"/>
    <property type="evidence" value="ECO:0007669"/>
    <property type="project" value="InterPro"/>
</dbReference>
<evidence type="ECO:0000313" key="3">
    <source>
        <dbReference type="EMBL" id="OEH78908.1"/>
    </source>
</evidence>
<keyword evidence="4" id="KW-1185">Reference proteome</keyword>
<dbReference type="Pfam" id="PF00817">
    <property type="entry name" value="IMS"/>
    <property type="match status" value="1"/>
</dbReference>
<dbReference type="VEuPathDB" id="ToxoDB:cyc_04743"/>
<dbReference type="VEuPathDB" id="ToxoDB:LOC34621229"/>
<dbReference type="PANTHER" id="PTHR46404">
    <property type="entry name" value="DNA POLYMERASE IOTA"/>
    <property type="match status" value="1"/>
</dbReference>
<dbReference type="EMBL" id="JROU02000581">
    <property type="protein sequence ID" value="OEH78908.1"/>
    <property type="molecule type" value="Genomic_DNA"/>
</dbReference>
<dbReference type="InterPro" id="IPR043128">
    <property type="entry name" value="Rev_trsase/Diguanyl_cyclase"/>
</dbReference>
<dbReference type="PANTHER" id="PTHR46404:SF1">
    <property type="entry name" value="DNA POLYMERASE IOTA"/>
    <property type="match status" value="1"/>
</dbReference>
<dbReference type="Gene3D" id="3.30.70.270">
    <property type="match status" value="2"/>
</dbReference>
<dbReference type="Gene3D" id="1.10.150.20">
    <property type="entry name" value="5' to 3' exonuclease, C-terminal subdomain"/>
    <property type="match status" value="1"/>
</dbReference>
<feature type="domain" description="UmuC" evidence="2">
    <location>
        <begin position="43"/>
        <end position="128"/>
    </location>
</feature>
<dbReference type="GO" id="GO:0003887">
    <property type="term" value="F:DNA-directed DNA polymerase activity"/>
    <property type="evidence" value="ECO:0007669"/>
    <property type="project" value="TreeGrafter"/>
</dbReference>
<comment type="caution">
    <text evidence="3">The sequence shown here is derived from an EMBL/GenBank/DDBJ whole genome shotgun (WGS) entry which is preliminary data.</text>
</comment>
<dbReference type="InParanoid" id="A0A1D3D636"/>
<organism evidence="3 4">
    <name type="scientific">Cyclospora cayetanensis</name>
    <dbReference type="NCBI Taxonomy" id="88456"/>
    <lineage>
        <taxon>Eukaryota</taxon>
        <taxon>Sar</taxon>
        <taxon>Alveolata</taxon>
        <taxon>Apicomplexa</taxon>
        <taxon>Conoidasida</taxon>
        <taxon>Coccidia</taxon>
        <taxon>Eucoccidiorida</taxon>
        <taxon>Eimeriorina</taxon>
        <taxon>Eimeriidae</taxon>
        <taxon>Cyclospora</taxon>
    </lineage>
</organism>
<proteinExistence type="predicted"/>
<evidence type="ECO:0000259" key="2">
    <source>
        <dbReference type="PROSITE" id="PS50173"/>
    </source>
</evidence>
<dbReference type="InterPro" id="IPR036775">
    <property type="entry name" value="DNA_pol_Y-fam_lit_finger_sf"/>
</dbReference>
<feature type="region of interest" description="Disordered" evidence="1">
    <location>
        <begin position="308"/>
        <end position="333"/>
    </location>
</feature>
<dbReference type="GO" id="GO:0019985">
    <property type="term" value="P:translesion synthesis"/>
    <property type="evidence" value="ECO:0007669"/>
    <property type="project" value="TreeGrafter"/>
</dbReference>
<evidence type="ECO:0000313" key="4">
    <source>
        <dbReference type="Proteomes" id="UP000095192"/>
    </source>
</evidence>
<dbReference type="InterPro" id="IPR001126">
    <property type="entry name" value="UmuC"/>
</dbReference>
<dbReference type="PROSITE" id="PS50173">
    <property type="entry name" value="UMUC"/>
    <property type="match status" value="2"/>
</dbReference>
<feature type="compositionally biased region" description="Low complexity" evidence="1">
    <location>
        <begin position="838"/>
        <end position="855"/>
    </location>
</feature>
<reference evidence="3 4" key="1">
    <citation type="journal article" date="2016" name="BMC Genomics">
        <title>Comparative genomics reveals Cyclospora cayetanensis possesses coccidia-like metabolism and invasion components but unique surface antigens.</title>
        <authorList>
            <person name="Liu S."/>
            <person name="Wang L."/>
            <person name="Zheng H."/>
            <person name="Xu Z."/>
            <person name="Roellig D.M."/>
            <person name="Li N."/>
            <person name="Frace M.A."/>
            <person name="Tang K."/>
            <person name="Arrowood M.J."/>
            <person name="Moss D.M."/>
            <person name="Zhang L."/>
            <person name="Feng Y."/>
            <person name="Xiao L."/>
        </authorList>
    </citation>
    <scope>NUCLEOTIDE SEQUENCE [LARGE SCALE GENOMIC DNA]</scope>
    <source>
        <strain evidence="3 4">CHN_HEN01</strain>
    </source>
</reference>
<dbReference type="InterPro" id="IPR043502">
    <property type="entry name" value="DNA/RNA_pol_sf"/>
</dbReference>
<gene>
    <name evidence="3" type="ORF">cyc_04743</name>
</gene>
<feature type="domain" description="UmuC" evidence="2">
    <location>
        <begin position="362"/>
        <end position="424"/>
    </location>
</feature>
<name>A0A1D3D636_9EIME</name>
<dbReference type="Proteomes" id="UP000095192">
    <property type="component" value="Unassembled WGS sequence"/>
</dbReference>
<dbReference type="GO" id="GO:0006281">
    <property type="term" value="P:DNA repair"/>
    <property type="evidence" value="ECO:0007669"/>
    <property type="project" value="InterPro"/>
</dbReference>
<feature type="region of interest" description="Disordered" evidence="1">
    <location>
        <begin position="766"/>
        <end position="789"/>
    </location>
</feature>
<dbReference type="Gene3D" id="3.40.1170.60">
    <property type="match status" value="1"/>
</dbReference>
<feature type="region of interest" description="Disordered" evidence="1">
    <location>
        <begin position="838"/>
        <end position="857"/>
    </location>
</feature>
<sequence length="969" mass="104413">MEEGLIRVSHGALADCRDPQGTHPHGGPVGSSLQQCWFSARCIAHIDADCFYAQVEELSDPSLRFRLLAVRQKHTVVTCSLRTRAALGNIKGISVASALRRCPALCIVNGEDLTKYRRVSDRLLQLLQGQPWRGVPTVLSSREASRAVAGSLLRIMYQVSHQLCAFVSDGGCAEGSGCSCSLRLVITPPQKQPRASGVFLPPSALRCRRCSRCSGRLQQPMDSGTTISPPFSAAHAELAGAPSSSCCCEWELSCPAFVYDVKGEASSAMCHGKRRSSDSAERLLSEPLALKPLLASVYNNVLLEEELSESPAGERSSAKSRKHQQRQEQGPTRQRLIGLAAAIDDTIEASRLLLVVAAHLTEAMRGLIFSTFGGLTTTGGICSNKTLAKMVSKEHKPSQQTLLLREHRRRFLANKALRSLPGIGAATARRLAAAKVNTCKELLALSTSDLACVLSTAVSSLSSASSKLPQQQRKGLQTLGLSSPGVCTPSETAVAHAKRLMLACSGDEAEAVEATSGAPKTVTAEDSYAARPIITWSFLTQELKRLLGRLLLRHEETTSRSGLVASSLRVSVGLRSHFHRSSRSTLLPADIRHLLGSYSPRKGPLPRQALNALPPKLEFPDGEEGTAENTSAHHVECLGQEQCTKHLQHFENPLHTALSALALQLFGKVFEVPVGSSARPLSDISVLSITFAGFSPQGTRMADVRETRRKSGDSPRTIKDFFCQHAVTKRQQRELDYNESCSACSPHSLRHPKGTELLTVEPTCEGRQSVGSEGEEAFARADKSPRGASSEISLSLNCRAWKTQEDEGDGDCQQEEITRASGPCATVLHRNKIEIISISSRESSPNSRGSLSSSPTDECEGCMNNKATKSNAVGTPVGCHTGDEVVAVGRRLSASSQCEASGYQLEQPLPCTDQENRGLHKHESTKMLCATRCACLGYFEDAGTRVATCDRPHGYPDAKDLKGITTETV</sequence>
<dbReference type="SUPFAM" id="SSF56672">
    <property type="entry name" value="DNA/RNA polymerases"/>
    <property type="match status" value="1"/>
</dbReference>